<dbReference type="GO" id="GO:0004867">
    <property type="term" value="F:serine-type endopeptidase inhibitor activity"/>
    <property type="evidence" value="ECO:0007669"/>
    <property type="project" value="UniProtKB-KW"/>
</dbReference>
<keyword evidence="5" id="KW-1185">Reference proteome</keyword>
<dbReference type="SUPFAM" id="SSF54654">
    <property type="entry name" value="CI-2 family of serine protease inhibitors"/>
    <property type="match status" value="1"/>
</dbReference>
<comment type="similarity">
    <text evidence="1">Belongs to the protease inhibitor I13 (potato type I serine protease inhibitor) family.</text>
</comment>
<dbReference type="Gene3D" id="3.30.10.10">
    <property type="entry name" value="Trypsin Inhibitor V, subunit A"/>
    <property type="match status" value="1"/>
</dbReference>
<dbReference type="InterPro" id="IPR000864">
    <property type="entry name" value="Prot_inh_pot1"/>
</dbReference>
<gene>
    <name evidence="4" type="ORF">WJX81_004129</name>
</gene>
<evidence type="ECO:0000313" key="5">
    <source>
        <dbReference type="Proteomes" id="UP001445335"/>
    </source>
</evidence>
<dbReference type="Pfam" id="PF00280">
    <property type="entry name" value="potato_inhibit"/>
    <property type="match status" value="1"/>
</dbReference>
<dbReference type="InterPro" id="IPR036354">
    <property type="entry name" value="Prot_inh_pot1_sf"/>
</dbReference>
<accession>A0AAW1RIN5</accession>
<organism evidence="4 5">
    <name type="scientific">Elliptochloris bilobata</name>
    <dbReference type="NCBI Taxonomy" id="381761"/>
    <lineage>
        <taxon>Eukaryota</taxon>
        <taxon>Viridiplantae</taxon>
        <taxon>Chlorophyta</taxon>
        <taxon>core chlorophytes</taxon>
        <taxon>Trebouxiophyceae</taxon>
        <taxon>Trebouxiophyceae incertae sedis</taxon>
        <taxon>Elliptochloris clade</taxon>
        <taxon>Elliptochloris</taxon>
    </lineage>
</organism>
<comment type="caution">
    <text evidence="4">The sequence shown here is derived from an EMBL/GenBank/DDBJ whole genome shotgun (WGS) entry which is preliminary data.</text>
</comment>
<dbReference type="Proteomes" id="UP001445335">
    <property type="component" value="Unassembled WGS sequence"/>
</dbReference>
<dbReference type="PROSITE" id="PS51257">
    <property type="entry name" value="PROKAR_LIPOPROTEIN"/>
    <property type="match status" value="1"/>
</dbReference>
<dbReference type="EMBL" id="JALJOU010000035">
    <property type="protein sequence ID" value="KAK9833547.1"/>
    <property type="molecule type" value="Genomic_DNA"/>
</dbReference>
<proteinExistence type="inferred from homology"/>
<keyword evidence="3" id="KW-0722">Serine protease inhibitor</keyword>
<evidence type="ECO:0000256" key="2">
    <source>
        <dbReference type="ARBA" id="ARBA00022690"/>
    </source>
</evidence>
<protein>
    <submittedName>
        <fullName evidence="4">Uncharacterized protein</fullName>
    </submittedName>
</protein>
<reference evidence="4 5" key="1">
    <citation type="journal article" date="2024" name="Nat. Commun.">
        <title>Phylogenomics reveals the evolutionary origins of lichenization in chlorophyte algae.</title>
        <authorList>
            <person name="Puginier C."/>
            <person name="Libourel C."/>
            <person name="Otte J."/>
            <person name="Skaloud P."/>
            <person name="Haon M."/>
            <person name="Grisel S."/>
            <person name="Petersen M."/>
            <person name="Berrin J.G."/>
            <person name="Delaux P.M."/>
            <person name="Dal Grande F."/>
            <person name="Keller J."/>
        </authorList>
    </citation>
    <scope>NUCLEOTIDE SEQUENCE [LARGE SCALE GENOMIC DNA]</scope>
    <source>
        <strain evidence="4 5">SAG 245.80</strain>
    </source>
</reference>
<dbReference type="AlphaFoldDB" id="A0AAW1RIN5"/>
<dbReference type="PRINTS" id="PR00292">
    <property type="entry name" value="POTATOINHBTR"/>
</dbReference>
<dbReference type="GO" id="GO:0009611">
    <property type="term" value="P:response to wounding"/>
    <property type="evidence" value="ECO:0007669"/>
    <property type="project" value="InterPro"/>
</dbReference>
<name>A0AAW1RIN5_9CHLO</name>
<evidence type="ECO:0000256" key="3">
    <source>
        <dbReference type="ARBA" id="ARBA00022900"/>
    </source>
</evidence>
<keyword evidence="2" id="KW-0646">Protease inhibitor</keyword>
<evidence type="ECO:0000313" key="4">
    <source>
        <dbReference type="EMBL" id="KAK9833547.1"/>
    </source>
</evidence>
<evidence type="ECO:0000256" key="1">
    <source>
        <dbReference type="ARBA" id="ARBA00008210"/>
    </source>
</evidence>
<sequence length="182" mass="18706">MAVRHEMRAAATVLVFLGAACLLFGRVHPQAFLAQQRLHGGKATPLTRRLFFARGGGTAAGGGDGASLADGGMAFSLPDGTYFGDGSAMVQPSPVSAAPLQIVSLRSVAGAPVTLTASQSSWPALVGLQAQAVHDALAAATGLHVQLVQQGNAVTQDYNTNRIRVFFDPATGLVTQPFPRVG</sequence>